<feature type="transmembrane region" description="Helical" evidence="18">
    <location>
        <begin position="181"/>
        <end position="199"/>
    </location>
</feature>
<accession>A0AB39KUJ7</accession>
<evidence type="ECO:0000256" key="10">
    <source>
        <dbReference type="ARBA" id="ARBA00022989"/>
    </source>
</evidence>
<feature type="signal peptide" evidence="19">
    <location>
        <begin position="1"/>
        <end position="27"/>
    </location>
</feature>
<dbReference type="EMBL" id="CP158375">
    <property type="protein sequence ID" value="XDO97637.1"/>
    <property type="molecule type" value="Genomic_DNA"/>
</dbReference>
<gene>
    <name evidence="20" type="primary">pgsA</name>
    <name evidence="20" type="ORF">ABOZ73_04240</name>
</gene>
<comment type="similarity">
    <text evidence="4 17">Belongs to the CDP-alcohol phosphatidyltransferase class-I family.</text>
</comment>
<reference evidence="20" key="1">
    <citation type="submission" date="2024-06" db="EMBL/GenBank/DDBJ databases">
        <title>Caulobacter inopinatus, sp. nov.</title>
        <authorList>
            <person name="Donachie S.P."/>
        </authorList>
    </citation>
    <scope>NUCLEOTIDE SEQUENCE</scope>
    <source>
        <strain evidence="20">73W</strain>
    </source>
</reference>
<dbReference type="InterPro" id="IPR004570">
    <property type="entry name" value="Phosphatidylglycerol_P_synth"/>
</dbReference>
<keyword evidence="8 17" id="KW-0808">Transferase</keyword>
<evidence type="ECO:0000256" key="14">
    <source>
        <dbReference type="ARBA" id="ARBA00023264"/>
    </source>
</evidence>
<feature type="transmembrane region" description="Helical" evidence="18">
    <location>
        <begin position="79"/>
        <end position="99"/>
    </location>
</feature>
<comment type="pathway">
    <text evidence="2">Phospholipid metabolism; phosphatidylglycerol biosynthesis; phosphatidylglycerol from CDP-diacylglycerol: step 1/2.</text>
</comment>
<evidence type="ECO:0000256" key="16">
    <source>
        <dbReference type="NCBIfam" id="TIGR00560"/>
    </source>
</evidence>
<evidence type="ECO:0000256" key="3">
    <source>
        <dbReference type="ARBA" id="ARBA00005189"/>
    </source>
</evidence>
<protein>
    <recommendedName>
        <fullName evidence="6 16">CDP-diacylglycerol--glycerol-3-phosphate 3-phosphatidyltransferase</fullName>
        <ecNumber evidence="5 16">2.7.8.5</ecNumber>
    </recommendedName>
</protein>
<evidence type="ECO:0000256" key="19">
    <source>
        <dbReference type="SAM" id="SignalP"/>
    </source>
</evidence>
<keyword evidence="10 18" id="KW-1133">Transmembrane helix</keyword>
<evidence type="ECO:0000256" key="2">
    <source>
        <dbReference type="ARBA" id="ARBA00005042"/>
    </source>
</evidence>
<dbReference type="Pfam" id="PF01066">
    <property type="entry name" value="CDP-OH_P_transf"/>
    <property type="match status" value="1"/>
</dbReference>
<evidence type="ECO:0000256" key="5">
    <source>
        <dbReference type="ARBA" id="ARBA00013170"/>
    </source>
</evidence>
<evidence type="ECO:0000256" key="8">
    <source>
        <dbReference type="ARBA" id="ARBA00022679"/>
    </source>
</evidence>
<evidence type="ECO:0000256" key="7">
    <source>
        <dbReference type="ARBA" id="ARBA00022516"/>
    </source>
</evidence>
<evidence type="ECO:0000256" key="13">
    <source>
        <dbReference type="ARBA" id="ARBA00023209"/>
    </source>
</evidence>
<comment type="catalytic activity">
    <reaction evidence="15">
        <text>a CDP-1,2-diacyl-sn-glycerol + sn-glycerol 3-phosphate = a 1,2-diacyl-sn-glycero-3-phospho-(1'-sn-glycero-3'-phosphate) + CMP + H(+)</text>
        <dbReference type="Rhea" id="RHEA:12593"/>
        <dbReference type="ChEBI" id="CHEBI:15378"/>
        <dbReference type="ChEBI" id="CHEBI:57597"/>
        <dbReference type="ChEBI" id="CHEBI:58332"/>
        <dbReference type="ChEBI" id="CHEBI:60110"/>
        <dbReference type="ChEBI" id="CHEBI:60377"/>
        <dbReference type="EC" id="2.7.8.5"/>
    </reaction>
</comment>
<evidence type="ECO:0000256" key="1">
    <source>
        <dbReference type="ARBA" id="ARBA00004141"/>
    </source>
</evidence>
<proteinExistence type="inferred from homology"/>
<keyword evidence="7" id="KW-0444">Lipid biosynthesis</keyword>
<keyword evidence="12 18" id="KW-0472">Membrane</keyword>
<dbReference type="RefSeq" id="WP_369060995.1">
    <property type="nucleotide sequence ID" value="NZ_CP158375.1"/>
</dbReference>
<keyword evidence="13" id="KW-0594">Phospholipid biosynthesis</keyword>
<dbReference type="InterPro" id="IPR000462">
    <property type="entry name" value="CDP-OH_P_trans"/>
</dbReference>
<comment type="pathway">
    <text evidence="3">Lipid metabolism.</text>
</comment>
<organism evidence="20">
    <name type="scientific">Caulobacter sp. 73W</name>
    <dbReference type="NCBI Taxonomy" id="3161137"/>
    <lineage>
        <taxon>Bacteria</taxon>
        <taxon>Pseudomonadati</taxon>
        <taxon>Pseudomonadota</taxon>
        <taxon>Alphaproteobacteria</taxon>
        <taxon>Caulobacterales</taxon>
        <taxon>Caulobacteraceae</taxon>
        <taxon>Caulobacter</taxon>
    </lineage>
</organism>
<comment type="subcellular location">
    <subcellularLocation>
        <location evidence="1">Membrane</location>
        <topology evidence="1">Multi-pass membrane protein</topology>
    </subcellularLocation>
</comment>
<evidence type="ECO:0000256" key="15">
    <source>
        <dbReference type="ARBA" id="ARBA00048586"/>
    </source>
</evidence>
<evidence type="ECO:0000256" key="12">
    <source>
        <dbReference type="ARBA" id="ARBA00023136"/>
    </source>
</evidence>
<sequence>MKSLPNILTGLRLVLCLFMFAALTAAAGGVPGLSDQLTPDMQFALLRWSLYAFVVAGVTDFFDGWLARKLDAESVWGAILDPIADKVLVCGAALGLLGLGGQPMIVLPIGLILFREFTVSALREISAGKGVKLPVTMLAKWKTTLQIAALAAEMLVMAWPGFNLSSEPEILNPVTLTAHSLLWLATIVTIITGVQYWNAAHKALIAR</sequence>
<feature type="transmembrane region" description="Helical" evidence="18">
    <location>
        <begin position="50"/>
        <end position="67"/>
    </location>
</feature>
<evidence type="ECO:0000313" key="20">
    <source>
        <dbReference type="EMBL" id="XDO97637.1"/>
    </source>
</evidence>
<evidence type="ECO:0000256" key="4">
    <source>
        <dbReference type="ARBA" id="ARBA00010441"/>
    </source>
</evidence>
<name>A0AB39KUJ7_9CAUL</name>
<dbReference type="Gene3D" id="1.20.120.1760">
    <property type="match status" value="1"/>
</dbReference>
<dbReference type="EC" id="2.7.8.5" evidence="5 16"/>
<evidence type="ECO:0000256" key="9">
    <source>
        <dbReference type="ARBA" id="ARBA00022692"/>
    </source>
</evidence>
<keyword evidence="9 18" id="KW-0812">Transmembrane</keyword>
<dbReference type="GO" id="GO:0046474">
    <property type="term" value="P:glycerophospholipid biosynthetic process"/>
    <property type="evidence" value="ECO:0007669"/>
    <property type="project" value="TreeGrafter"/>
</dbReference>
<evidence type="ECO:0000256" key="18">
    <source>
        <dbReference type="SAM" id="Phobius"/>
    </source>
</evidence>
<dbReference type="PROSITE" id="PS00379">
    <property type="entry name" value="CDP_ALCOHOL_P_TRANSF"/>
    <property type="match status" value="1"/>
</dbReference>
<keyword evidence="11" id="KW-0443">Lipid metabolism</keyword>
<dbReference type="AlphaFoldDB" id="A0AB39KUJ7"/>
<dbReference type="PANTHER" id="PTHR14269">
    <property type="entry name" value="CDP-DIACYLGLYCEROL--GLYCEROL-3-PHOSPHATE 3-PHOSPHATIDYLTRANSFERASE-RELATED"/>
    <property type="match status" value="1"/>
</dbReference>
<feature type="chain" id="PRO_5044228839" description="CDP-diacylglycerol--glycerol-3-phosphate 3-phosphatidyltransferase" evidence="19">
    <location>
        <begin position="28"/>
        <end position="207"/>
    </location>
</feature>
<evidence type="ECO:0000256" key="6">
    <source>
        <dbReference type="ARBA" id="ARBA00014944"/>
    </source>
</evidence>
<dbReference type="NCBIfam" id="TIGR00560">
    <property type="entry name" value="pgsA"/>
    <property type="match status" value="1"/>
</dbReference>
<dbReference type="InterPro" id="IPR043130">
    <property type="entry name" value="CDP-OH_PTrfase_TM_dom"/>
</dbReference>
<keyword evidence="19" id="KW-0732">Signal</keyword>
<evidence type="ECO:0000256" key="11">
    <source>
        <dbReference type="ARBA" id="ARBA00023098"/>
    </source>
</evidence>
<dbReference type="PIRSF" id="PIRSF000847">
    <property type="entry name" value="Phos_ph_gly_syn"/>
    <property type="match status" value="1"/>
</dbReference>
<keyword evidence="14" id="KW-1208">Phospholipid metabolism</keyword>
<dbReference type="GO" id="GO:0016020">
    <property type="term" value="C:membrane"/>
    <property type="evidence" value="ECO:0007669"/>
    <property type="project" value="UniProtKB-SubCell"/>
</dbReference>
<evidence type="ECO:0000256" key="17">
    <source>
        <dbReference type="RuleBase" id="RU003750"/>
    </source>
</evidence>
<dbReference type="InterPro" id="IPR050324">
    <property type="entry name" value="CDP-alcohol_PTase-I"/>
</dbReference>
<dbReference type="InterPro" id="IPR048254">
    <property type="entry name" value="CDP_ALCOHOL_P_TRANSF_CS"/>
</dbReference>
<dbReference type="PANTHER" id="PTHR14269:SF62">
    <property type="entry name" value="CDP-DIACYLGLYCEROL--GLYCEROL-3-PHOSPHATE 3-PHOSPHATIDYLTRANSFERASE 1, CHLOROPLASTIC"/>
    <property type="match status" value="1"/>
</dbReference>
<dbReference type="GO" id="GO:0008444">
    <property type="term" value="F:CDP-diacylglycerol-glycerol-3-phosphate 3-phosphatidyltransferase activity"/>
    <property type="evidence" value="ECO:0007669"/>
    <property type="project" value="UniProtKB-UniRule"/>
</dbReference>